<dbReference type="CDD" id="cd01299">
    <property type="entry name" value="Met_dep_hydrolase_A"/>
    <property type="match status" value="1"/>
</dbReference>
<dbReference type="RefSeq" id="WP_092267282.1">
    <property type="nucleotide sequence ID" value="NZ_FORT01000003.1"/>
</dbReference>
<dbReference type="Proteomes" id="UP000198915">
    <property type="component" value="Unassembled WGS sequence"/>
</dbReference>
<dbReference type="InterPro" id="IPR032466">
    <property type="entry name" value="Metal_Hydrolase"/>
</dbReference>
<dbReference type="GO" id="GO:0016810">
    <property type="term" value="F:hydrolase activity, acting on carbon-nitrogen (but not peptide) bonds"/>
    <property type="evidence" value="ECO:0007669"/>
    <property type="project" value="InterPro"/>
</dbReference>
<keyword evidence="3" id="KW-1185">Reference proteome</keyword>
<dbReference type="InterPro" id="IPR057744">
    <property type="entry name" value="OTAase-like"/>
</dbReference>
<dbReference type="SUPFAM" id="SSF51338">
    <property type="entry name" value="Composite domain of metallo-dependent hydrolases"/>
    <property type="match status" value="1"/>
</dbReference>
<dbReference type="Gene3D" id="3.20.20.140">
    <property type="entry name" value="Metal-dependent hydrolases"/>
    <property type="match status" value="1"/>
</dbReference>
<dbReference type="AlphaFoldDB" id="A0A1I3R5T9"/>
<dbReference type="InterPro" id="IPR051781">
    <property type="entry name" value="Metallo-dep_Hydrolase"/>
</dbReference>
<name>A0A1I3R5T9_9BACL</name>
<protein>
    <submittedName>
        <fullName evidence="2">Imidazolonepropionase</fullName>
    </submittedName>
</protein>
<dbReference type="Gene3D" id="2.30.40.10">
    <property type="entry name" value="Urease, subunit C, domain 1"/>
    <property type="match status" value="1"/>
</dbReference>
<dbReference type="PANTHER" id="PTHR43135:SF3">
    <property type="entry name" value="ALPHA-D-RIBOSE 1-METHYLPHOSPHONATE 5-TRIPHOSPHATE DIPHOSPHATASE"/>
    <property type="match status" value="1"/>
</dbReference>
<dbReference type="STRING" id="1884381.SAMN05518846_103288"/>
<proteinExistence type="predicted"/>
<evidence type="ECO:0000259" key="1">
    <source>
        <dbReference type="Pfam" id="PF01979"/>
    </source>
</evidence>
<accession>A0A1I3R5T9</accession>
<sequence length="392" mass="42458">MKYLLKAERVLGGRKGEVIKNGAVLVDGESIMSVGSADVVGAHIDPNVKVIDFGERTLMPGMIDCHVHLGFDGSADPVTRMKKSTDEQLLVLMLYNARLLLRSGVTTAREMGARSFLDLVVKEAIEEGTAVGPNLLVSNRPITSTGGHCWFMGCECDDTVAVKRAVRDHVKAGADFIKIMHTGGFMTKGSAPWYNQFDRKELETATYESHRLDKKIAVHAHGAVGIKDAVDVGVDTIEHCSWVTSSGYDYSEEAAEKIVEKGIHICLTTNVGWGRMSGQWLEERLQNISRMKALGMKFIAGTDAGINLVPHDKYVGGLEALRMVGLSNEEIIESATIVAAEACGIDQTVGTLAPGMRADIIAVDGDPLSNISDLWNVDWVMRAGTVPDFAQL</sequence>
<dbReference type="PANTHER" id="PTHR43135">
    <property type="entry name" value="ALPHA-D-RIBOSE 1-METHYLPHOSPHONATE 5-TRIPHOSPHATE DIPHOSPHATASE"/>
    <property type="match status" value="1"/>
</dbReference>
<dbReference type="Pfam" id="PF01979">
    <property type="entry name" value="Amidohydro_1"/>
    <property type="match status" value="1"/>
</dbReference>
<evidence type="ECO:0000313" key="2">
    <source>
        <dbReference type="EMBL" id="SFJ41485.1"/>
    </source>
</evidence>
<organism evidence="2 3">
    <name type="scientific">Brevibacillus centrosporus</name>
    <dbReference type="NCBI Taxonomy" id="54910"/>
    <lineage>
        <taxon>Bacteria</taxon>
        <taxon>Bacillati</taxon>
        <taxon>Bacillota</taxon>
        <taxon>Bacilli</taxon>
        <taxon>Bacillales</taxon>
        <taxon>Paenibacillaceae</taxon>
        <taxon>Brevibacillus</taxon>
    </lineage>
</organism>
<dbReference type="InterPro" id="IPR006680">
    <property type="entry name" value="Amidohydro-rel"/>
</dbReference>
<dbReference type="SUPFAM" id="SSF51556">
    <property type="entry name" value="Metallo-dependent hydrolases"/>
    <property type="match status" value="1"/>
</dbReference>
<feature type="domain" description="Amidohydrolase-related" evidence="1">
    <location>
        <begin position="57"/>
        <end position="385"/>
    </location>
</feature>
<dbReference type="EMBL" id="FORT01000003">
    <property type="protein sequence ID" value="SFJ41485.1"/>
    <property type="molecule type" value="Genomic_DNA"/>
</dbReference>
<evidence type="ECO:0000313" key="3">
    <source>
        <dbReference type="Proteomes" id="UP000198915"/>
    </source>
</evidence>
<reference evidence="3" key="1">
    <citation type="submission" date="2016-10" db="EMBL/GenBank/DDBJ databases">
        <authorList>
            <person name="Varghese N."/>
            <person name="Submissions S."/>
        </authorList>
    </citation>
    <scope>NUCLEOTIDE SEQUENCE [LARGE SCALE GENOMIC DNA]</scope>
    <source>
        <strain evidence="3">OK042</strain>
    </source>
</reference>
<dbReference type="InterPro" id="IPR011059">
    <property type="entry name" value="Metal-dep_hydrolase_composite"/>
</dbReference>
<gene>
    <name evidence="2" type="ORF">SAMN05518846_103288</name>
</gene>